<comment type="similarity">
    <text evidence="5">Belongs to the multicopper oxidase family.</text>
</comment>
<dbReference type="InterPro" id="IPR011707">
    <property type="entry name" value="Cu-oxidase-like_N"/>
</dbReference>
<dbReference type="InterPro" id="IPR001117">
    <property type="entry name" value="Cu-oxidase_2nd"/>
</dbReference>
<dbReference type="Pfam" id="PF00394">
    <property type="entry name" value="Cu-oxidase"/>
    <property type="match status" value="1"/>
</dbReference>
<name>I1HWM9_BRADI</name>
<comment type="cofactor">
    <cofactor evidence="2">
        <name>Cu cation</name>
        <dbReference type="ChEBI" id="CHEBI:23378"/>
    </cofactor>
</comment>
<feature type="domain" description="Plastocyanin-like" evidence="17">
    <location>
        <begin position="445"/>
        <end position="561"/>
    </location>
</feature>
<comment type="catalytic activity">
    <reaction evidence="1">
        <text>4 hydroquinone + O2 = 4 benzosemiquinone + 2 H2O</text>
        <dbReference type="Rhea" id="RHEA:11276"/>
        <dbReference type="ChEBI" id="CHEBI:15377"/>
        <dbReference type="ChEBI" id="CHEBI:15379"/>
        <dbReference type="ChEBI" id="CHEBI:17594"/>
        <dbReference type="ChEBI" id="CHEBI:17977"/>
        <dbReference type="EC" id="1.10.3.2"/>
    </reaction>
</comment>
<evidence type="ECO:0000256" key="7">
    <source>
        <dbReference type="ARBA" id="ARBA00022523"/>
    </source>
</evidence>
<evidence type="ECO:0000313" key="20">
    <source>
        <dbReference type="EnsemblPlants" id="KQJ93028"/>
    </source>
</evidence>
<evidence type="ECO:0000259" key="18">
    <source>
        <dbReference type="Pfam" id="PF07732"/>
    </source>
</evidence>
<keyword evidence="12" id="KW-0186">Copper</keyword>
<keyword evidence="7" id="KW-0052">Apoplast</keyword>
<organism evidence="20">
    <name type="scientific">Brachypodium distachyon</name>
    <name type="common">Purple false brome</name>
    <name type="synonym">Trachynia distachya</name>
    <dbReference type="NCBI Taxonomy" id="15368"/>
    <lineage>
        <taxon>Eukaryota</taxon>
        <taxon>Viridiplantae</taxon>
        <taxon>Streptophyta</taxon>
        <taxon>Embryophyta</taxon>
        <taxon>Tracheophyta</taxon>
        <taxon>Spermatophyta</taxon>
        <taxon>Magnoliopsida</taxon>
        <taxon>Liliopsida</taxon>
        <taxon>Poales</taxon>
        <taxon>Poaceae</taxon>
        <taxon>BOP clade</taxon>
        <taxon>Pooideae</taxon>
        <taxon>Stipodae</taxon>
        <taxon>Brachypodieae</taxon>
        <taxon>Brachypodium</taxon>
    </lineage>
</organism>
<dbReference type="GO" id="GO:0048046">
    <property type="term" value="C:apoplast"/>
    <property type="evidence" value="ECO:0007669"/>
    <property type="project" value="UniProtKB-SubCell"/>
</dbReference>
<keyword evidence="11" id="KW-0560">Oxidoreductase</keyword>
<evidence type="ECO:0000256" key="15">
    <source>
        <dbReference type="SAM" id="SignalP"/>
    </source>
</evidence>
<protein>
    <recommendedName>
        <fullName evidence="6">laccase</fullName>
        <ecNumber evidence="6">1.10.3.2</ecNumber>
    </recommendedName>
</protein>
<evidence type="ECO:0000256" key="12">
    <source>
        <dbReference type="ARBA" id="ARBA00023008"/>
    </source>
</evidence>
<dbReference type="RefSeq" id="XP_003573707.1">
    <property type="nucleotide sequence ID" value="XM_003573659.4"/>
</dbReference>
<evidence type="ECO:0000313" key="21">
    <source>
        <dbReference type="Proteomes" id="UP000008810"/>
    </source>
</evidence>
<dbReference type="PANTHER" id="PTHR11709:SF356">
    <property type="entry name" value="LACCASE"/>
    <property type="match status" value="1"/>
</dbReference>
<keyword evidence="10" id="KW-0677">Repeat</keyword>
<evidence type="ECO:0000259" key="16">
    <source>
        <dbReference type="Pfam" id="PF00394"/>
    </source>
</evidence>
<dbReference type="CDD" id="cd13875">
    <property type="entry name" value="CuRO_2_LCC_plant"/>
    <property type="match status" value="1"/>
</dbReference>
<keyword evidence="21" id="KW-1185">Reference proteome</keyword>
<evidence type="ECO:0000256" key="10">
    <source>
        <dbReference type="ARBA" id="ARBA00022737"/>
    </source>
</evidence>
<dbReference type="InterPro" id="IPR011706">
    <property type="entry name" value="Cu-oxidase_C"/>
</dbReference>
<dbReference type="KEGG" id="bdi:100833500"/>
<comment type="function">
    <text evidence="3">Lignin degradation and detoxification of lignin-derived products.</text>
</comment>
<keyword evidence="8" id="KW-0964">Secreted</keyword>
<proteinExistence type="inferred from homology"/>
<dbReference type="GO" id="GO:0005507">
    <property type="term" value="F:copper ion binding"/>
    <property type="evidence" value="ECO:0007669"/>
    <property type="project" value="InterPro"/>
</dbReference>
<evidence type="ECO:0000256" key="6">
    <source>
        <dbReference type="ARBA" id="ARBA00012297"/>
    </source>
</evidence>
<dbReference type="Gramene" id="KQJ93028">
    <property type="protein sequence ID" value="KQJ93028"/>
    <property type="gene ID" value="BRADI_3g02300v3"/>
</dbReference>
<dbReference type="EnsemblPlants" id="KQJ93028">
    <property type="protein sequence ID" value="KQJ93028"/>
    <property type="gene ID" value="BRADI_3g02300v3"/>
</dbReference>
<dbReference type="Pfam" id="PF07732">
    <property type="entry name" value="Cu-oxidase_3"/>
    <property type="match status" value="1"/>
</dbReference>
<dbReference type="InterPro" id="IPR008972">
    <property type="entry name" value="Cupredoxin"/>
</dbReference>
<dbReference type="OrthoDB" id="2121828at2759"/>
<evidence type="ECO:0000256" key="9">
    <source>
        <dbReference type="ARBA" id="ARBA00022723"/>
    </source>
</evidence>
<reference evidence="19 20" key="1">
    <citation type="journal article" date="2010" name="Nature">
        <title>Genome sequencing and analysis of the model grass Brachypodium distachyon.</title>
        <authorList>
            <consortium name="International Brachypodium Initiative"/>
        </authorList>
    </citation>
    <scope>NUCLEOTIDE SEQUENCE [LARGE SCALE GENOMIC DNA]</scope>
    <source>
        <strain evidence="19 20">Bd21</strain>
    </source>
</reference>
<gene>
    <name evidence="20" type="primary">LOC100833500</name>
    <name evidence="19" type="ORF">BRADI_3g02300v3</name>
</gene>
<dbReference type="InterPro" id="IPR002355">
    <property type="entry name" value="Cu_oxidase_Cu_BS"/>
</dbReference>
<feature type="domain" description="Plastocyanin-like" evidence="18">
    <location>
        <begin position="33"/>
        <end position="146"/>
    </location>
</feature>
<evidence type="ECO:0000313" key="19">
    <source>
        <dbReference type="EMBL" id="KQJ93028.1"/>
    </source>
</evidence>
<dbReference type="GO" id="GO:0052716">
    <property type="term" value="F:hydroquinone:oxygen oxidoreductase activity"/>
    <property type="evidence" value="ECO:0007669"/>
    <property type="project" value="UniProtKB-EC"/>
</dbReference>
<dbReference type="Gene3D" id="2.60.40.420">
    <property type="entry name" value="Cupredoxins - blue copper proteins"/>
    <property type="match status" value="3"/>
</dbReference>
<reference evidence="20" key="3">
    <citation type="submission" date="2018-08" db="UniProtKB">
        <authorList>
            <consortium name="EnsemblPlants"/>
        </authorList>
    </citation>
    <scope>IDENTIFICATION</scope>
    <source>
        <strain evidence="20">cv. Bd21</strain>
    </source>
</reference>
<feature type="signal peptide" evidence="15">
    <location>
        <begin position="1"/>
        <end position="18"/>
    </location>
</feature>
<dbReference type="EC" id="1.10.3.2" evidence="6"/>
<dbReference type="InterPro" id="IPR045087">
    <property type="entry name" value="Cu-oxidase_fam"/>
</dbReference>
<keyword evidence="15" id="KW-0732">Signal</keyword>
<evidence type="ECO:0000256" key="1">
    <source>
        <dbReference type="ARBA" id="ARBA00000349"/>
    </source>
</evidence>
<dbReference type="PROSITE" id="PS00080">
    <property type="entry name" value="MULTICOPPER_OXIDASE2"/>
    <property type="match status" value="1"/>
</dbReference>
<feature type="chain" id="PRO_5014094876" description="laccase" evidence="15">
    <location>
        <begin position="19"/>
        <end position="589"/>
    </location>
</feature>
<dbReference type="EMBL" id="CM000882">
    <property type="protein sequence ID" value="KQJ93028.1"/>
    <property type="molecule type" value="Genomic_DNA"/>
</dbReference>
<keyword evidence="13" id="KW-0439">Lignin degradation</keyword>
<keyword evidence="9" id="KW-0479">Metal-binding</keyword>
<dbReference type="InterPro" id="IPR034288">
    <property type="entry name" value="CuRO_1_LCC"/>
</dbReference>
<evidence type="ECO:0000256" key="2">
    <source>
        <dbReference type="ARBA" id="ARBA00001935"/>
    </source>
</evidence>
<dbReference type="PANTHER" id="PTHR11709">
    <property type="entry name" value="MULTI-COPPER OXIDASE"/>
    <property type="match status" value="1"/>
</dbReference>
<evidence type="ECO:0000259" key="17">
    <source>
        <dbReference type="Pfam" id="PF07731"/>
    </source>
</evidence>
<evidence type="ECO:0000256" key="11">
    <source>
        <dbReference type="ARBA" id="ARBA00023002"/>
    </source>
</evidence>
<dbReference type="OMA" id="HYVADDY"/>
<comment type="subcellular location">
    <subcellularLocation>
        <location evidence="4">Secreted</location>
        <location evidence="4">Extracellular space</location>
        <location evidence="4">Apoplast</location>
    </subcellularLocation>
</comment>
<evidence type="ECO:0000256" key="13">
    <source>
        <dbReference type="ARBA" id="ARBA00023185"/>
    </source>
</evidence>
<evidence type="ECO:0000256" key="8">
    <source>
        <dbReference type="ARBA" id="ARBA00022525"/>
    </source>
</evidence>
<feature type="region of interest" description="Disordered" evidence="14">
    <location>
        <begin position="310"/>
        <end position="330"/>
    </location>
</feature>
<evidence type="ECO:0000256" key="3">
    <source>
        <dbReference type="ARBA" id="ARBA00002075"/>
    </source>
</evidence>
<dbReference type="HOGENOM" id="CLU_006504_6_3_1"/>
<dbReference type="GO" id="GO:0016491">
    <property type="term" value="F:oxidoreductase activity"/>
    <property type="evidence" value="ECO:0000318"/>
    <property type="project" value="GO_Central"/>
</dbReference>
<dbReference type="GeneID" id="100833500"/>
<sequence length="589" mass="65385">MAAAASMVFFLAVALAAASNSDAALVEHTFVVSQVKLNRLCNDTLMTVVNGQFPGPAIEITEGDSVAVHIVNMSPYGLTIHWHGVLVQMNCWADGAGMITQCPIQPNNNFTYRFDVVGQEGTLWWHAHVASLRASIHGALIIRPRASLYPFPRPDKEIPIIIGEWWEMDLVQLDRRLRNGLLFDMPSAATINGKPGDLYNCSGAIKETNILSIEHGKKYLLRIVNAVLNSEYYLKIAGHKFTVVGADANYVKPYTTDVIAIAPGQTVDALLVASDAHNPGGRYYMVAKANQPPKPAIQISRFISRATVQYNNNGPESKQDDEEADPVTAPEMPDEHDQITSFYFHGNLTSLQLPHPVPVNVDERLFFALDSGSFCDEGGSLPCVKTTNMTIHRFRNMVGTINNISFQLPATTPLLQAHYYNKVSSIDTLRDMPDRAPRMFYFSETIEPTSKATSVRRLPYNATVEIVFQSPLLGDTFANPMHLHGYNFFVLAQGFGMYRPERDVKRYNLVDPPVRNTVQVPIFGWAAVRFVANNPGVWFLHCHYGHHSSSGMATTFLVENGPTLDMSLPPPPEDLPACSENYNTRLAYE</sequence>
<evidence type="ECO:0000256" key="5">
    <source>
        <dbReference type="ARBA" id="ARBA00010609"/>
    </source>
</evidence>
<accession>I1HWM9</accession>
<evidence type="ECO:0000256" key="4">
    <source>
        <dbReference type="ARBA" id="ARBA00004271"/>
    </source>
</evidence>
<dbReference type="InterPro" id="IPR034285">
    <property type="entry name" value="CuRO_2_LCC"/>
</dbReference>
<dbReference type="AlphaFoldDB" id="I1HWM9"/>
<dbReference type="eggNOG" id="KOG1263">
    <property type="taxonomic scope" value="Eukaryota"/>
</dbReference>
<dbReference type="GO" id="GO:0046274">
    <property type="term" value="P:lignin catabolic process"/>
    <property type="evidence" value="ECO:0007669"/>
    <property type="project" value="UniProtKB-KW"/>
</dbReference>
<dbReference type="Proteomes" id="UP000008810">
    <property type="component" value="Chromosome 3"/>
</dbReference>
<dbReference type="Pfam" id="PF07731">
    <property type="entry name" value="Cu-oxidase_2"/>
    <property type="match status" value="1"/>
</dbReference>
<evidence type="ECO:0000256" key="14">
    <source>
        <dbReference type="SAM" id="MobiDB-lite"/>
    </source>
</evidence>
<reference evidence="19" key="2">
    <citation type="submission" date="2017-06" db="EMBL/GenBank/DDBJ databases">
        <title>WGS assembly of Brachypodium distachyon.</title>
        <authorList>
            <consortium name="The International Brachypodium Initiative"/>
            <person name="Lucas S."/>
            <person name="Harmon-Smith M."/>
            <person name="Lail K."/>
            <person name="Tice H."/>
            <person name="Grimwood J."/>
            <person name="Bruce D."/>
            <person name="Barry K."/>
            <person name="Shu S."/>
            <person name="Lindquist E."/>
            <person name="Wang M."/>
            <person name="Pitluck S."/>
            <person name="Vogel J.P."/>
            <person name="Garvin D.F."/>
            <person name="Mockler T.C."/>
            <person name="Schmutz J."/>
            <person name="Rokhsar D."/>
            <person name="Bevan M.W."/>
        </authorList>
    </citation>
    <scope>NUCLEOTIDE SEQUENCE</scope>
    <source>
        <strain evidence="19">Bd21</strain>
    </source>
</reference>
<dbReference type="SUPFAM" id="SSF49503">
    <property type="entry name" value="Cupredoxins"/>
    <property type="match status" value="3"/>
</dbReference>
<feature type="domain" description="Plastocyanin-like" evidence="16">
    <location>
        <begin position="157"/>
        <end position="292"/>
    </location>
</feature>
<dbReference type="CDD" id="cd13849">
    <property type="entry name" value="CuRO_1_LCC_plant"/>
    <property type="match status" value="1"/>
</dbReference>